<reference evidence="2" key="1">
    <citation type="journal article" date="2015" name="Nat. Genet.">
        <title>The genome and transcriptome of the zoonotic hookworm Ancylostoma ceylanicum identify infection-specific gene families.</title>
        <authorList>
            <person name="Schwarz E.M."/>
            <person name="Hu Y."/>
            <person name="Antoshechkin I."/>
            <person name="Miller M.M."/>
            <person name="Sternberg P.W."/>
            <person name="Aroian R.V."/>
        </authorList>
    </citation>
    <scope>NUCLEOTIDE SEQUENCE</scope>
    <source>
        <strain evidence="2">HY135</strain>
    </source>
</reference>
<accession>A0A016V142</accession>
<gene>
    <name evidence="1" type="primary">Acey_s0022.g632</name>
    <name evidence="1" type="ORF">Y032_0022g632</name>
</gene>
<evidence type="ECO:0000313" key="2">
    <source>
        <dbReference type="Proteomes" id="UP000024635"/>
    </source>
</evidence>
<dbReference type="OrthoDB" id="5889625at2759"/>
<dbReference type="Proteomes" id="UP000024635">
    <property type="component" value="Unassembled WGS sequence"/>
</dbReference>
<name>A0A016V142_9BILA</name>
<proteinExistence type="predicted"/>
<dbReference type="AlphaFoldDB" id="A0A016V142"/>
<dbReference type="EMBL" id="JARK01001358">
    <property type="protein sequence ID" value="EYC20453.1"/>
    <property type="molecule type" value="Genomic_DNA"/>
</dbReference>
<protein>
    <submittedName>
        <fullName evidence="1">Uncharacterized protein</fullName>
    </submittedName>
</protein>
<comment type="caution">
    <text evidence="1">The sequence shown here is derived from an EMBL/GenBank/DDBJ whole genome shotgun (WGS) entry which is preliminary data.</text>
</comment>
<keyword evidence="2" id="KW-1185">Reference proteome</keyword>
<sequence length="71" mass="8032">MKLISAQQMAQKALRCLSSASRLSEWMIWFRLNGTMNLPLYQFQGTVGQCDGVGQPSAMLKNIFGFSCWVR</sequence>
<organism evidence="1 2">
    <name type="scientific">Ancylostoma ceylanicum</name>
    <dbReference type="NCBI Taxonomy" id="53326"/>
    <lineage>
        <taxon>Eukaryota</taxon>
        <taxon>Metazoa</taxon>
        <taxon>Ecdysozoa</taxon>
        <taxon>Nematoda</taxon>
        <taxon>Chromadorea</taxon>
        <taxon>Rhabditida</taxon>
        <taxon>Rhabditina</taxon>
        <taxon>Rhabditomorpha</taxon>
        <taxon>Strongyloidea</taxon>
        <taxon>Ancylostomatidae</taxon>
        <taxon>Ancylostomatinae</taxon>
        <taxon>Ancylostoma</taxon>
    </lineage>
</organism>
<evidence type="ECO:0000313" key="1">
    <source>
        <dbReference type="EMBL" id="EYC20453.1"/>
    </source>
</evidence>